<evidence type="ECO:0000313" key="2">
    <source>
        <dbReference type="Proteomes" id="UP000199467"/>
    </source>
</evidence>
<accession>A0A1G6PXR1</accession>
<dbReference type="AlphaFoldDB" id="A0A1G6PXR1"/>
<proteinExistence type="predicted"/>
<reference evidence="2" key="1">
    <citation type="submission" date="2016-10" db="EMBL/GenBank/DDBJ databases">
        <authorList>
            <person name="Varghese N."/>
            <person name="Submissions S."/>
        </authorList>
    </citation>
    <scope>NUCLEOTIDE SEQUENCE [LARGE SCALE GENOMIC DNA]</scope>
    <source>
        <strain evidence="2">DSM 26382</strain>
    </source>
</reference>
<gene>
    <name evidence="1" type="ORF">SAMN05216576_107147</name>
</gene>
<dbReference type="Proteomes" id="UP000199467">
    <property type="component" value="Unassembled WGS sequence"/>
</dbReference>
<protein>
    <submittedName>
        <fullName evidence="1">Uncharacterized protein</fullName>
    </submittedName>
</protein>
<organism evidence="1 2">
    <name type="scientific">Ectopseudomonas chengduensis</name>
    <dbReference type="NCBI Taxonomy" id="489632"/>
    <lineage>
        <taxon>Bacteria</taxon>
        <taxon>Pseudomonadati</taxon>
        <taxon>Pseudomonadota</taxon>
        <taxon>Gammaproteobacteria</taxon>
        <taxon>Pseudomonadales</taxon>
        <taxon>Pseudomonadaceae</taxon>
        <taxon>Ectopseudomonas</taxon>
    </lineage>
</organism>
<evidence type="ECO:0000313" key="1">
    <source>
        <dbReference type="EMBL" id="SDC84889.1"/>
    </source>
</evidence>
<sequence>MAFPARGHRSDGVFCCTECYLWTGADGCWLRAGHGRHWLGVFDCADETVWVGGCMALKAVFIVFERDGSEAKELNVALGKVRERLASETARIINVETIPPTTFLGFQVQAGGLRVWYEPAVDLAQAGSETRPEGDAKALHASVKSTRETFAELKQAAQLEELVAEASSVAELLWSRINRQGQPGFPVGETLDAMRSAAFVIDQLLAQVKVVDPANRREALTLLADGLCRIREAAFDAPAHAVDVANVLHNVPGLLSGEDRAGEGYLVELLRKGRSLIDDISWRKSA</sequence>
<keyword evidence="2" id="KW-1185">Reference proteome</keyword>
<name>A0A1G6PXR1_9GAMM</name>
<dbReference type="EMBL" id="FMZQ01000007">
    <property type="protein sequence ID" value="SDC84889.1"/>
    <property type="molecule type" value="Genomic_DNA"/>
</dbReference>